<dbReference type="GO" id="GO:0051536">
    <property type="term" value="F:iron-sulfur cluster binding"/>
    <property type="evidence" value="ECO:0007669"/>
    <property type="project" value="InterPro"/>
</dbReference>
<protein>
    <submittedName>
        <fullName evidence="1">Phage minor tail protein L</fullName>
    </submittedName>
</protein>
<accession>A0A2X1UUD5</accession>
<dbReference type="InterPro" id="IPR006487">
    <property type="entry name" value="Phage_lambda_L"/>
</dbReference>
<dbReference type="NCBIfam" id="TIGR01600">
    <property type="entry name" value="phage_tail_L"/>
    <property type="match status" value="1"/>
</dbReference>
<evidence type="ECO:0000313" key="2">
    <source>
        <dbReference type="Proteomes" id="UP000250242"/>
    </source>
</evidence>
<dbReference type="GO" id="GO:0030430">
    <property type="term" value="C:host cell cytoplasm"/>
    <property type="evidence" value="ECO:0007669"/>
    <property type="project" value="InterPro"/>
</dbReference>
<name>A0A2X1UUD5_9BURK</name>
<proteinExistence type="predicted"/>
<dbReference type="GO" id="GO:0046718">
    <property type="term" value="P:symbiont entry into host cell"/>
    <property type="evidence" value="ECO:0007669"/>
    <property type="project" value="InterPro"/>
</dbReference>
<sequence length="233" mass="25846">MTINSQAQLLEPGAEIELYELDATSIGGEILRFHGYLSTKSIWWQGKEYRAWPIQADGFGLSGEGQQPTPTISFANLDQSLSPLLAFLDDLVGAKVTRYKTLGKFLDAKNFPNGNPHADPTEQFRPEIYYVYQKKGEDHQAIELSLRTALDLDGVFLPQRQVTSNLCSWVMIGGYRGPYCGYTGSVFTNERGERISDPNKDTCDGKLSTCRLKHGLKANLPYGGFPAASLVRT</sequence>
<gene>
    <name evidence="1" type="ORF">NCTC11009_01238</name>
</gene>
<dbReference type="AlphaFoldDB" id="A0A2X1UUD5"/>
<dbReference type="EMBL" id="UATH01000001">
    <property type="protein sequence ID" value="SPY08021.1"/>
    <property type="molecule type" value="Genomic_DNA"/>
</dbReference>
<organism evidence="1 2">
    <name type="scientific">Oligella urethralis</name>
    <dbReference type="NCBI Taxonomy" id="90245"/>
    <lineage>
        <taxon>Bacteria</taxon>
        <taxon>Pseudomonadati</taxon>
        <taxon>Pseudomonadota</taxon>
        <taxon>Betaproteobacteria</taxon>
        <taxon>Burkholderiales</taxon>
        <taxon>Alcaligenaceae</taxon>
        <taxon>Oligella</taxon>
    </lineage>
</organism>
<dbReference type="Proteomes" id="UP000250242">
    <property type="component" value="Unassembled WGS sequence"/>
</dbReference>
<evidence type="ECO:0000313" key="1">
    <source>
        <dbReference type="EMBL" id="SPY08021.1"/>
    </source>
</evidence>
<dbReference type="Pfam" id="PF05100">
    <property type="entry name" value="Phage_tail_L"/>
    <property type="match status" value="1"/>
</dbReference>
<reference evidence="1 2" key="1">
    <citation type="submission" date="2018-06" db="EMBL/GenBank/DDBJ databases">
        <authorList>
            <consortium name="Pathogen Informatics"/>
            <person name="Doyle S."/>
        </authorList>
    </citation>
    <scope>NUCLEOTIDE SEQUENCE [LARGE SCALE GENOMIC DNA]</scope>
    <source>
        <strain evidence="1 2">NCTC11009</strain>
    </source>
</reference>